<dbReference type="InterPro" id="IPR055178">
    <property type="entry name" value="RsdA/BaiN/AoA(So)-like_dom"/>
</dbReference>
<dbReference type="PANTHER" id="PTHR42887">
    <property type="entry name" value="OS12G0638800 PROTEIN"/>
    <property type="match status" value="1"/>
</dbReference>
<evidence type="ECO:0000313" key="8">
    <source>
        <dbReference type="EMBL" id="KXU34393.1"/>
    </source>
</evidence>
<dbReference type="PANTHER" id="PTHR42887:SF2">
    <property type="entry name" value="OS12G0638800 PROTEIN"/>
    <property type="match status" value="1"/>
</dbReference>
<dbReference type="Gene3D" id="3.50.50.60">
    <property type="entry name" value="FAD/NAD(P)-binding domain"/>
    <property type="match status" value="2"/>
</dbReference>
<feature type="domain" description="RsdA/BaiN/AoA(So)-like Rossmann fold-like" evidence="6">
    <location>
        <begin position="190"/>
        <end position="447"/>
    </location>
</feature>
<comment type="cofactor">
    <cofactor evidence="1">
        <name>FAD</name>
        <dbReference type="ChEBI" id="CHEBI:57692"/>
    </cofactor>
</comment>
<dbReference type="EMBL" id="LSZQ01000065">
    <property type="protein sequence ID" value="KXU34393.1"/>
    <property type="molecule type" value="Genomic_DNA"/>
</dbReference>
<dbReference type="Proteomes" id="UP000070058">
    <property type="component" value="Unassembled WGS sequence"/>
</dbReference>
<dbReference type="STRING" id="1548207.AXK11_08570"/>
<dbReference type="Pfam" id="PF03486">
    <property type="entry name" value="HI0933_like"/>
    <property type="match status" value="2"/>
</dbReference>
<protein>
    <submittedName>
        <fullName evidence="8">Flavoprotein</fullName>
    </submittedName>
</protein>
<dbReference type="InterPro" id="IPR057661">
    <property type="entry name" value="RsdA/BaiN/AoA(So)_Rossmann"/>
</dbReference>
<feature type="signal peptide" evidence="5">
    <location>
        <begin position="1"/>
        <end position="28"/>
    </location>
</feature>
<organism evidence="8 9">
    <name type="scientific">Cephaloticoccus primus</name>
    <dbReference type="NCBI Taxonomy" id="1548207"/>
    <lineage>
        <taxon>Bacteria</taxon>
        <taxon>Pseudomonadati</taxon>
        <taxon>Verrucomicrobiota</taxon>
        <taxon>Opitutia</taxon>
        <taxon>Opitutales</taxon>
        <taxon>Opitutaceae</taxon>
        <taxon>Cephaloticoccus</taxon>
    </lineage>
</organism>
<dbReference type="AlphaFoldDB" id="A0A139SIN3"/>
<feature type="domain" description="RsdA/BaiN/AoA(So)-like insert" evidence="7">
    <location>
        <begin position="233"/>
        <end position="395"/>
    </location>
</feature>
<keyword evidence="3" id="KW-0274">FAD</keyword>
<evidence type="ECO:0000256" key="1">
    <source>
        <dbReference type="ARBA" id="ARBA00001974"/>
    </source>
</evidence>
<feature type="domain" description="RsdA/BaiN/AoA(So)-like Rossmann fold-like" evidence="6">
    <location>
        <begin position="8"/>
        <end position="149"/>
    </location>
</feature>
<feature type="chain" id="PRO_5007489411" evidence="5">
    <location>
        <begin position="29"/>
        <end position="454"/>
    </location>
</feature>
<keyword evidence="9" id="KW-1185">Reference proteome</keyword>
<dbReference type="SUPFAM" id="SSF51905">
    <property type="entry name" value="FAD/NAD(P)-binding domain"/>
    <property type="match status" value="1"/>
</dbReference>
<dbReference type="InterPro" id="IPR036188">
    <property type="entry name" value="FAD/NAD-bd_sf"/>
</dbReference>
<sequence>MPKNSAPRVLIVGGGAAGFFAAITCAQANPTAQVTICEATAHPLAKVRISGGGRCNVTHACYEPRELVQHYPRGGRELRGAFHQWQPRDMVAWLEARGVPLKTEADGRVFPVADDSAVIVDCLQRAARDAGVAVKLRLGVRAVERCESAEPEANAGTTGAAAEAQGEGGPDAARADAAESHPATCAGGPRFRVTLTDGSTTECERVLIATGGNRASVGTTIAQNLGHTIEPPVPSLFTFHVDDPRIDGLSGISVGQVSLSVPTCKGLTSEGPLLITHWGLSGPAVLKLSAWGARAFAACDYEFPLKVNFAPPHTRESAQHALAALRTEQPRRQIARGNPFGLPARLWERLVQVGGVSEGQAWAGLSNARLGALAEALCAARFAVRGKSTNKDEFVTCGGVRLREVDFKTMESRLCPGLHFAGEVLDIDGVTGGFNFQAAWTTGRLAGLAMSGRA</sequence>
<keyword evidence="2" id="KW-0285">Flavoprotein</keyword>
<dbReference type="InterPro" id="IPR004792">
    <property type="entry name" value="BaiN-like"/>
</dbReference>
<evidence type="ECO:0000256" key="3">
    <source>
        <dbReference type="ARBA" id="ARBA00022827"/>
    </source>
</evidence>
<evidence type="ECO:0000256" key="2">
    <source>
        <dbReference type="ARBA" id="ARBA00022630"/>
    </source>
</evidence>
<dbReference type="NCBIfam" id="TIGR00275">
    <property type="entry name" value="aminoacetone oxidase family FAD-binding enzyme"/>
    <property type="match status" value="1"/>
</dbReference>
<dbReference type="OrthoDB" id="9773233at2"/>
<feature type="compositionally biased region" description="Low complexity" evidence="4">
    <location>
        <begin position="151"/>
        <end position="165"/>
    </location>
</feature>
<evidence type="ECO:0000259" key="7">
    <source>
        <dbReference type="Pfam" id="PF22780"/>
    </source>
</evidence>
<dbReference type="Gene3D" id="1.10.8.260">
    <property type="entry name" value="HI0933 insert domain-like"/>
    <property type="match status" value="1"/>
</dbReference>
<comment type="caution">
    <text evidence="8">The sequence shown here is derived from an EMBL/GenBank/DDBJ whole genome shotgun (WGS) entry which is preliminary data.</text>
</comment>
<evidence type="ECO:0000313" key="9">
    <source>
        <dbReference type="Proteomes" id="UP000070058"/>
    </source>
</evidence>
<feature type="region of interest" description="Disordered" evidence="4">
    <location>
        <begin position="147"/>
        <end position="189"/>
    </location>
</feature>
<dbReference type="InterPro" id="IPR023166">
    <property type="entry name" value="BaiN-like_dom_sf"/>
</dbReference>
<dbReference type="Gene3D" id="2.40.30.10">
    <property type="entry name" value="Translation factors"/>
    <property type="match status" value="1"/>
</dbReference>
<evidence type="ECO:0000259" key="6">
    <source>
        <dbReference type="Pfam" id="PF03486"/>
    </source>
</evidence>
<name>A0A139SIN3_9BACT</name>
<reference evidence="9" key="1">
    <citation type="submission" date="2016-02" db="EMBL/GenBank/DDBJ databases">
        <authorList>
            <person name="Sanders J.G."/>
            <person name="Lin J.Y."/>
            <person name="Wertz J.T."/>
            <person name="Russell J.A."/>
            <person name="Moreau C.S."/>
            <person name="Powell S."/>
        </authorList>
    </citation>
    <scope>NUCLEOTIDE SEQUENCE [LARGE SCALE GENOMIC DNA]</scope>
    <source>
        <strain evidence="9">CAG34</strain>
    </source>
</reference>
<gene>
    <name evidence="8" type="ORF">AXK11_08570</name>
</gene>
<evidence type="ECO:0000256" key="5">
    <source>
        <dbReference type="SAM" id="SignalP"/>
    </source>
</evidence>
<keyword evidence="5" id="KW-0732">Signal</keyword>
<evidence type="ECO:0000256" key="4">
    <source>
        <dbReference type="SAM" id="MobiDB-lite"/>
    </source>
</evidence>
<proteinExistence type="predicted"/>
<dbReference type="SUPFAM" id="SSF160996">
    <property type="entry name" value="HI0933 insert domain-like"/>
    <property type="match status" value="1"/>
</dbReference>
<dbReference type="Pfam" id="PF22780">
    <property type="entry name" value="HI0933_like_1st"/>
    <property type="match status" value="1"/>
</dbReference>
<accession>A0A139SIN3</accession>